<evidence type="ECO:0008006" key="3">
    <source>
        <dbReference type="Google" id="ProtNLM"/>
    </source>
</evidence>
<proteinExistence type="predicted"/>
<accession>A0A285CWJ8</accession>
<dbReference type="EMBL" id="OAOP01000005">
    <property type="protein sequence ID" value="SNX71416.1"/>
    <property type="molecule type" value="Genomic_DNA"/>
</dbReference>
<evidence type="ECO:0000313" key="1">
    <source>
        <dbReference type="EMBL" id="SNX71416.1"/>
    </source>
</evidence>
<name>A0A285CWJ8_9BACI</name>
<sequence length="55" mass="6366">MKKDPNEKFYYDEEAVNEVSDQIMGAYASGVIDNPKAQANMYNDQPHDEAEDFEY</sequence>
<dbReference type="AlphaFoldDB" id="A0A285CWJ8"/>
<keyword evidence="2" id="KW-1185">Reference proteome</keyword>
<evidence type="ECO:0000313" key="2">
    <source>
        <dbReference type="Proteomes" id="UP000219546"/>
    </source>
</evidence>
<dbReference type="Proteomes" id="UP000219546">
    <property type="component" value="Unassembled WGS sequence"/>
</dbReference>
<gene>
    <name evidence="1" type="ORF">SAMN05877753_105178</name>
</gene>
<protein>
    <recommendedName>
        <fullName evidence="3">DUF4025 domain-containing protein</fullName>
    </recommendedName>
</protein>
<organism evidence="1 2">
    <name type="scientific">Bacillus oleivorans</name>
    <dbReference type="NCBI Taxonomy" id="1448271"/>
    <lineage>
        <taxon>Bacteria</taxon>
        <taxon>Bacillati</taxon>
        <taxon>Bacillota</taxon>
        <taxon>Bacilli</taxon>
        <taxon>Bacillales</taxon>
        <taxon>Bacillaceae</taxon>
        <taxon>Bacillus</taxon>
    </lineage>
</organism>
<dbReference type="RefSeq" id="WP_179714271.1">
    <property type="nucleotide sequence ID" value="NZ_JBEPMQ010000004.1"/>
</dbReference>
<reference evidence="1 2" key="1">
    <citation type="submission" date="2017-08" db="EMBL/GenBank/DDBJ databases">
        <authorList>
            <person name="de Groot N.N."/>
        </authorList>
    </citation>
    <scope>NUCLEOTIDE SEQUENCE [LARGE SCALE GENOMIC DNA]</scope>
    <source>
        <strain evidence="1 2">JC228</strain>
    </source>
</reference>